<reference evidence="4 5" key="1">
    <citation type="journal article" date="2019" name="Int. J. Syst. Evol. Microbiol.">
        <title>The Global Catalogue of Microorganisms (GCM) 10K type strain sequencing project: providing services to taxonomists for standard genome sequencing and annotation.</title>
        <authorList>
            <consortium name="The Broad Institute Genomics Platform"/>
            <consortium name="The Broad Institute Genome Sequencing Center for Infectious Disease"/>
            <person name="Wu L."/>
            <person name="Ma J."/>
        </authorList>
    </citation>
    <scope>NUCLEOTIDE SEQUENCE [LARGE SCALE GENOMIC DNA]</scope>
    <source>
        <strain evidence="4 5">JCM 14326</strain>
    </source>
</reference>
<accession>A0ABN2N1T8</accession>
<organism evidence="4 5">
    <name type="scientific">Myceligenerans crystallogenes</name>
    <dbReference type="NCBI Taxonomy" id="316335"/>
    <lineage>
        <taxon>Bacteria</taxon>
        <taxon>Bacillati</taxon>
        <taxon>Actinomycetota</taxon>
        <taxon>Actinomycetes</taxon>
        <taxon>Micrococcales</taxon>
        <taxon>Promicromonosporaceae</taxon>
        <taxon>Myceligenerans</taxon>
    </lineage>
</organism>
<dbReference type="Gene3D" id="3.40.50.300">
    <property type="entry name" value="P-loop containing nucleotide triphosphate hydrolases"/>
    <property type="match status" value="1"/>
</dbReference>
<dbReference type="EMBL" id="BAAANL010000001">
    <property type="protein sequence ID" value="GAA1848075.1"/>
    <property type="molecule type" value="Genomic_DNA"/>
</dbReference>
<dbReference type="InterPro" id="IPR022399">
    <property type="entry name" value="TadA-like_ATPase"/>
</dbReference>
<dbReference type="CDD" id="cd01130">
    <property type="entry name" value="VirB11-like_ATPase"/>
    <property type="match status" value="1"/>
</dbReference>
<evidence type="ECO:0000313" key="4">
    <source>
        <dbReference type="EMBL" id="GAA1848075.1"/>
    </source>
</evidence>
<feature type="region of interest" description="Disordered" evidence="2">
    <location>
        <begin position="1"/>
        <end position="64"/>
    </location>
</feature>
<dbReference type="PANTHER" id="PTHR30486:SF6">
    <property type="entry name" value="TYPE IV PILUS RETRACTATION ATPASE PILT"/>
    <property type="match status" value="1"/>
</dbReference>
<name>A0ABN2N1T8_9MICO</name>
<dbReference type="Gene3D" id="3.30.450.380">
    <property type="match status" value="1"/>
</dbReference>
<dbReference type="InterPro" id="IPR050921">
    <property type="entry name" value="T4SS_GSP_E_ATPase"/>
</dbReference>
<evidence type="ECO:0000256" key="1">
    <source>
        <dbReference type="ARBA" id="ARBA00006611"/>
    </source>
</evidence>
<dbReference type="NCBIfam" id="TIGR03819">
    <property type="entry name" value="heli_sec_ATPase"/>
    <property type="match status" value="1"/>
</dbReference>
<comment type="similarity">
    <text evidence="1">Belongs to the GSP E family.</text>
</comment>
<dbReference type="Pfam" id="PF00437">
    <property type="entry name" value="T2SSE"/>
    <property type="match status" value="1"/>
</dbReference>
<dbReference type="PANTHER" id="PTHR30486">
    <property type="entry name" value="TWITCHING MOTILITY PROTEIN PILT"/>
    <property type="match status" value="1"/>
</dbReference>
<evidence type="ECO:0000313" key="5">
    <source>
        <dbReference type="Proteomes" id="UP001501094"/>
    </source>
</evidence>
<gene>
    <name evidence="4" type="ORF">GCM10009751_00240</name>
</gene>
<comment type="caution">
    <text evidence="4">The sequence shown here is derived from an EMBL/GenBank/DDBJ whole genome shotgun (WGS) entry which is preliminary data.</text>
</comment>
<protein>
    <submittedName>
        <fullName evidence="4">TadA family conjugal transfer-associated ATPase</fullName>
    </submittedName>
</protein>
<evidence type="ECO:0000259" key="3">
    <source>
        <dbReference type="Pfam" id="PF00437"/>
    </source>
</evidence>
<dbReference type="SUPFAM" id="SSF52540">
    <property type="entry name" value="P-loop containing nucleoside triphosphate hydrolases"/>
    <property type="match status" value="1"/>
</dbReference>
<dbReference type="InterPro" id="IPR001482">
    <property type="entry name" value="T2SS/T4SS_dom"/>
</dbReference>
<dbReference type="InterPro" id="IPR027417">
    <property type="entry name" value="P-loop_NTPase"/>
</dbReference>
<evidence type="ECO:0000256" key="2">
    <source>
        <dbReference type="SAM" id="MobiDB-lite"/>
    </source>
</evidence>
<proteinExistence type="inferred from homology"/>
<keyword evidence="5" id="KW-1185">Reference proteome</keyword>
<sequence length="449" mass="46743">MSGRAAGGSRRMPPRDGRSGTGGRGGSPAEPAAPERAPRGVTQWETARGGTARPGTALREPEQPRGAVLDEVLLDDVRVRIAQGGLGSADALRAAVRARGRVVGSTALEALDRAARAELLGAGPLQVLLEEPDVTDVLVNGPEEVWVDRGRGLEPVALRLGTASDVRALAVRLAAVGGQRLDDAQPSVDARLPDGTRLHAVLEPLAPAGAAISLRVLRARAYSLGELVAGGALPDGWTGLLRALVERRANILVSGGTGTGKTTLLAALLSLVPAGERILTVEEARELMPGHPHVMPLVTRRPNVEGAGGVDLADLVRNALRMRPDRIVLGECRGAEVREVLMAMNTGHDGGLATLHANAVSVVPARLEALAALAGMPREAVAAQAAGALDVVLHLRREGGVRFLAEIGVVGRDDSGELQVRPAAWWGGAGPFTVDDDAWRELTGRFGPW</sequence>
<feature type="domain" description="Bacterial type II secretion system protein E" evidence="3">
    <location>
        <begin position="121"/>
        <end position="384"/>
    </location>
</feature>
<dbReference type="Proteomes" id="UP001501094">
    <property type="component" value="Unassembled WGS sequence"/>
</dbReference>